<dbReference type="GO" id="GO:0006508">
    <property type="term" value="P:proteolysis"/>
    <property type="evidence" value="ECO:0007669"/>
    <property type="project" value="UniProtKB-KW"/>
</dbReference>
<dbReference type="InterPro" id="IPR018392">
    <property type="entry name" value="LysM"/>
</dbReference>
<dbReference type="InterPro" id="IPR051202">
    <property type="entry name" value="Peptidase_C40"/>
</dbReference>
<evidence type="ECO:0000313" key="10">
    <source>
        <dbReference type="Proteomes" id="UP000322454"/>
    </source>
</evidence>
<dbReference type="PROSITE" id="PS51782">
    <property type="entry name" value="LYSM"/>
    <property type="match status" value="4"/>
</dbReference>
<keyword evidence="4" id="KW-0677">Repeat</keyword>
<sequence length="430" mass="47084">MKKVLALFVFLTILFILNLNAYSYINVITVSPGATLGQIADNYNTSVSSIMSLNGLHNYVIYPGEKLKVPANGSYQPAPRYGHYTVQFGDTLSLIAQKYGTSIAELRKLNHLYSNVIRTGAVLTVPIGNNTGNGTASQAVAYITVSPGATLGQIADNYNTSVSSIMSLNGLHNYVIYPGEKLKVPANGSYQPAPRYGHYTVQFGDTLSLIAQKYGTSIAELRKLNHLYSNVIRTGAVLAVPESYKKIYPYRTAENNDVKNHKYDYFGNKNVSKKTGYQVATFKVVNPNRCSLNGNGAAGKKTDGIDNLNIGEKIVDTAYKYQGVPYVWGGTTRSGMDCSGFAQHVFGKIGIDLPRTAAEQARLGKYVPKNKLKPGDLLFFRTYAPYISHVGIYIGHGKFIQENSGAGMVTINSLNNEYFERTYAFAKSIK</sequence>
<feature type="domain" description="LysM" evidence="7">
    <location>
        <begin position="197"/>
        <end position="240"/>
    </location>
</feature>
<dbReference type="CDD" id="cd00118">
    <property type="entry name" value="LysM"/>
    <property type="match status" value="4"/>
</dbReference>
<dbReference type="InterPro" id="IPR038765">
    <property type="entry name" value="Papain-like_cys_pep_sf"/>
</dbReference>
<dbReference type="Gene3D" id="3.90.1720.10">
    <property type="entry name" value="endopeptidase domain like (from Nostoc punctiforme)"/>
    <property type="match status" value="1"/>
</dbReference>
<evidence type="ECO:0000256" key="1">
    <source>
        <dbReference type="ARBA" id="ARBA00007074"/>
    </source>
</evidence>
<organism evidence="9 10">
    <name type="scientific">Candidatus Acidulodesulfobacterium acidiphilum</name>
    <dbReference type="NCBI Taxonomy" id="2597224"/>
    <lineage>
        <taxon>Bacteria</taxon>
        <taxon>Deltaproteobacteria</taxon>
        <taxon>Candidatus Acidulodesulfobacterales</taxon>
        <taxon>Candidatus Acidulodesulfobacterium</taxon>
    </lineage>
</organism>
<dbReference type="Proteomes" id="UP000322454">
    <property type="component" value="Unassembled WGS sequence"/>
</dbReference>
<dbReference type="AlphaFoldDB" id="A0A520X7A0"/>
<evidence type="ECO:0000256" key="4">
    <source>
        <dbReference type="ARBA" id="ARBA00022737"/>
    </source>
</evidence>
<accession>A0A520X7A0</accession>
<dbReference type="SMART" id="SM00257">
    <property type="entry name" value="LysM"/>
    <property type="match status" value="4"/>
</dbReference>
<comment type="caution">
    <text evidence="9">The sequence shown here is derived from an EMBL/GenBank/DDBJ whole genome shotgun (WGS) entry which is preliminary data.</text>
</comment>
<feature type="domain" description="LysM" evidence="7">
    <location>
        <begin position="26"/>
        <end position="69"/>
    </location>
</feature>
<evidence type="ECO:0000256" key="6">
    <source>
        <dbReference type="ARBA" id="ARBA00022807"/>
    </source>
</evidence>
<proteinExistence type="inferred from homology"/>
<protein>
    <submittedName>
        <fullName evidence="9">Peptidoglycan endopeptidase</fullName>
    </submittedName>
</protein>
<feature type="domain" description="LysM" evidence="7">
    <location>
        <begin position="141"/>
        <end position="184"/>
    </location>
</feature>
<keyword evidence="5" id="KW-0378">Hydrolase</keyword>
<evidence type="ECO:0000256" key="3">
    <source>
        <dbReference type="ARBA" id="ARBA00022729"/>
    </source>
</evidence>
<name>A0A520X7A0_9DELT</name>
<dbReference type="PANTHER" id="PTHR47053:SF1">
    <property type="entry name" value="MUREIN DD-ENDOPEPTIDASE MEPH-RELATED"/>
    <property type="match status" value="1"/>
</dbReference>
<dbReference type="InterPro" id="IPR000064">
    <property type="entry name" value="NLP_P60_dom"/>
</dbReference>
<evidence type="ECO:0000256" key="2">
    <source>
        <dbReference type="ARBA" id="ARBA00022670"/>
    </source>
</evidence>
<dbReference type="InterPro" id="IPR036779">
    <property type="entry name" value="LysM_dom_sf"/>
</dbReference>
<reference evidence="9 10" key="1">
    <citation type="submission" date="2019-01" db="EMBL/GenBank/DDBJ databases">
        <title>Insights into ecological role of a new deltaproteobacterial order Candidatus Sinidesulfobacterales (Sva0485) by metagenomics and metatranscriptomics.</title>
        <authorList>
            <person name="Tan S."/>
            <person name="Liu J."/>
            <person name="Fang Y."/>
            <person name="Hedlund B."/>
            <person name="Lian Z.-H."/>
            <person name="Huang L.-Y."/>
            <person name="Li J.-T."/>
            <person name="Huang L.-N."/>
            <person name="Li W.-J."/>
            <person name="Jiang H.-C."/>
            <person name="Dong H.-L."/>
            <person name="Shu W.-S."/>
        </authorList>
    </citation>
    <scope>NUCLEOTIDE SEQUENCE [LARGE SCALE GENOMIC DNA]</scope>
    <source>
        <strain evidence="9">AP4</strain>
    </source>
</reference>
<keyword evidence="2" id="KW-0645">Protease</keyword>
<comment type="similarity">
    <text evidence="1">Belongs to the peptidase C40 family.</text>
</comment>
<dbReference type="SUPFAM" id="SSF54001">
    <property type="entry name" value="Cysteine proteinases"/>
    <property type="match status" value="1"/>
</dbReference>
<feature type="domain" description="NlpC/P60" evidence="8">
    <location>
        <begin position="308"/>
        <end position="430"/>
    </location>
</feature>
<keyword evidence="6" id="KW-0788">Thiol protease</keyword>
<gene>
    <name evidence="9" type="ORF">EVJ48_09570</name>
</gene>
<feature type="domain" description="LysM" evidence="7">
    <location>
        <begin position="82"/>
        <end position="125"/>
    </location>
</feature>
<dbReference type="PROSITE" id="PS51935">
    <property type="entry name" value="NLPC_P60"/>
    <property type="match status" value="1"/>
</dbReference>
<dbReference type="Pfam" id="PF00877">
    <property type="entry name" value="NLPC_P60"/>
    <property type="match status" value="1"/>
</dbReference>
<dbReference type="SUPFAM" id="SSF54106">
    <property type="entry name" value="LysM domain"/>
    <property type="match status" value="4"/>
</dbReference>
<dbReference type="GO" id="GO:0008234">
    <property type="term" value="F:cysteine-type peptidase activity"/>
    <property type="evidence" value="ECO:0007669"/>
    <property type="project" value="UniProtKB-KW"/>
</dbReference>
<keyword evidence="3" id="KW-0732">Signal</keyword>
<evidence type="ECO:0000256" key="5">
    <source>
        <dbReference type="ARBA" id="ARBA00022801"/>
    </source>
</evidence>
<dbReference type="Gene3D" id="3.10.350.10">
    <property type="entry name" value="LysM domain"/>
    <property type="match status" value="4"/>
</dbReference>
<evidence type="ECO:0000259" key="8">
    <source>
        <dbReference type="PROSITE" id="PS51935"/>
    </source>
</evidence>
<evidence type="ECO:0000259" key="7">
    <source>
        <dbReference type="PROSITE" id="PS51782"/>
    </source>
</evidence>
<evidence type="ECO:0000313" key="9">
    <source>
        <dbReference type="EMBL" id="RZV37080.1"/>
    </source>
</evidence>
<dbReference type="EMBL" id="SHMQ01000045">
    <property type="protein sequence ID" value="RZV37080.1"/>
    <property type="molecule type" value="Genomic_DNA"/>
</dbReference>
<dbReference type="PANTHER" id="PTHR47053">
    <property type="entry name" value="MUREIN DD-ENDOPEPTIDASE MEPH-RELATED"/>
    <property type="match status" value="1"/>
</dbReference>
<dbReference type="Pfam" id="PF01476">
    <property type="entry name" value="LysM"/>
    <property type="match status" value="4"/>
</dbReference>